<feature type="transmembrane region" description="Helical" evidence="5">
    <location>
        <begin position="43"/>
        <end position="60"/>
    </location>
</feature>
<proteinExistence type="predicted"/>
<protein>
    <submittedName>
        <fullName evidence="6">Energy-coupling factor transporter transmembrane protein EcfT</fullName>
    </submittedName>
</protein>
<feature type="transmembrane region" description="Helical" evidence="5">
    <location>
        <begin position="198"/>
        <end position="215"/>
    </location>
</feature>
<dbReference type="AlphaFoldDB" id="A0A7L9FLI8"/>
<dbReference type="PANTHER" id="PTHR33514:SF13">
    <property type="entry name" value="PROTEIN ABCI12, CHLOROPLASTIC"/>
    <property type="match status" value="1"/>
</dbReference>
<feature type="transmembrane region" description="Helical" evidence="5">
    <location>
        <begin position="66"/>
        <end position="88"/>
    </location>
</feature>
<name>A0A7L9FLI8_9CREN</name>
<dbReference type="PANTHER" id="PTHR33514">
    <property type="entry name" value="PROTEIN ABCI12, CHLOROPLASTIC"/>
    <property type="match status" value="1"/>
</dbReference>
<dbReference type="KEGG" id="thel:IG193_04425"/>
<keyword evidence="7" id="KW-1185">Reference proteome</keyword>
<reference evidence="6 7" key="1">
    <citation type="submission" date="2020-10" db="EMBL/GenBank/DDBJ databases">
        <title>Thermofilum lucidum 3507LT sp. nov. a novel member of Thermofilaceae family isolated from Chile hot spring, and proposal of description order Thermofilales.</title>
        <authorList>
            <person name="Zayulina K.S."/>
            <person name="Elcheninov A.G."/>
            <person name="Toshchakov S.V."/>
            <person name="Kublanov I.V."/>
        </authorList>
    </citation>
    <scope>NUCLEOTIDE SEQUENCE [LARGE SCALE GENOMIC DNA]</scope>
    <source>
        <strain evidence="6 7">3507LT</strain>
    </source>
</reference>
<evidence type="ECO:0000313" key="6">
    <source>
        <dbReference type="EMBL" id="QOJ79705.1"/>
    </source>
</evidence>
<keyword evidence="3 5" id="KW-1133">Transmembrane helix</keyword>
<evidence type="ECO:0000256" key="3">
    <source>
        <dbReference type="ARBA" id="ARBA00022989"/>
    </source>
</evidence>
<evidence type="ECO:0000256" key="2">
    <source>
        <dbReference type="ARBA" id="ARBA00022692"/>
    </source>
</evidence>
<dbReference type="InParanoid" id="A0A7L9FLI8"/>
<evidence type="ECO:0000256" key="1">
    <source>
        <dbReference type="ARBA" id="ARBA00004141"/>
    </source>
</evidence>
<accession>A0A7L9FLI8</accession>
<dbReference type="Pfam" id="PF02361">
    <property type="entry name" value="CbiQ"/>
    <property type="match status" value="1"/>
</dbReference>
<organism evidence="6 7">
    <name type="scientific">Infirmifilum lucidum</name>
    <dbReference type="NCBI Taxonomy" id="2776706"/>
    <lineage>
        <taxon>Archaea</taxon>
        <taxon>Thermoproteota</taxon>
        <taxon>Thermoprotei</taxon>
        <taxon>Thermofilales</taxon>
        <taxon>Thermofilaceae</taxon>
        <taxon>Infirmifilum</taxon>
    </lineage>
</organism>
<dbReference type="CDD" id="cd16914">
    <property type="entry name" value="EcfT"/>
    <property type="match status" value="1"/>
</dbReference>
<dbReference type="EMBL" id="CP062310">
    <property type="protein sequence ID" value="QOJ79705.1"/>
    <property type="molecule type" value="Genomic_DNA"/>
</dbReference>
<dbReference type="InterPro" id="IPR003339">
    <property type="entry name" value="ABC/ECF_trnsptr_transmembrane"/>
</dbReference>
<gene>
    <name evidence="6" type="ORF">IG193_04425</name>
</gene>
<evidence type="ECO:0000256" key="5">
    <source>
        <dbReference type="SAM" id="Phobius"/>
    </source>
</evidence>
<dbReference type="Proteomes" id="UP000594121">
    <property type="component" value="Chromosome"/>
</dbReference>
<evidence type="ECO:0000313" key="7">
    <source>
        <dbReference type="Proteomes" id="UP000594121"/>
    </source>
</evidence>
<sequence length="220" mass="24598">MFSVTVAALSLLTLSIHHQFVLLGVILLAALTAKRLTMLAKGVKGVLPLAGMIFLLNWLTAINEGLLLPLAMTLRFLVLTTAFSIFFLTTPPDELALALEEMRLPRDYSLLVTMSFRFVPTLAQDVQIVLDALRSRGFELEKGSLTTRIKNYVYLMVPLVIFEVRRSLMIAEALESRGFGARVKPTRVKKLSFTKRDAFMLLLTLLFAIVFLASLRGRLP</sequence>
<keyword evidence="4 5" id="KW-0472">Membrane</keyword>
<dbReference type="GO" id="GO:0005886">
    <property type="term" value="C:plasma membrane"/>
    <property type="evidence" value="ECO:0007669"/>
    <property type="project" value="TreeGrafter"/>
</dbReference>
<keyword evidence="2 5" id="KW-0812">Transmembrane</keyword>
<evidence type="ECO:0000256" key="4">
    <source>
        <dbReference type="ARBA" id="ARBA00023136"/>
    </source>
</evidence>
<comment type="subcellular location">
    <subcellularLocation>
        <location evidence="1">Membrane</location>
        <topology evidence="1">Multi-pass membrane protein</topology>
    </subcellularLocation>
</comment>
<feature type="transmembrane region" description="Helical" evidence="5">
    <location>
        <begin position="6"/>
        <end position="31"/>
    </location>
</feature>